<reference evidence="1 2" key="1">
    <citation type="submission" date="2023-10" db="EMBL/GenBank/DDBJ databases">
        <title>Glaciecola aquimarina strain GGW-M5 nov., isolated from a coastal seawater.</title>
        <authorList>
            <person name="Bayburt H."/>
            <person name="Kim J.M."/>
            <person name="Choi B.J."/>
            <person name="Jeon C.O."/>
        </authorList>
    </citation>
    <scope>NUCLEOTIDE SEQUENCE [LARGE SCALE GENOMIC DNA]</scope>
    <source>
        <strain evidence="1 2">KCTC 32108</strain>
    </source>
</reference>
<name>A0ABU3SZF4_9ALTE</name>
<accession>A0ABU3SZF4</accession>
<protein>
    <recommendedName>
        <fullName evidence="3">Lipoprotein</fullName>
    </recommendedName>
</protein>
<proteinExistence type="predicted"/>
<dbReference type="PROSITE" id="PS51257">
    <property type="entry name" value="PROKAR_LIPOPROTEIN"/>
    <property type="match status" value="1"/>
</dbReference>
<dbReference type="Proteomes" id="UP001247805">
    <property type="component" value="Unassembled WGS sequence"/>
</dbReference>
<evidence type="ECO:0000313" key="2">
    <source>
        <dbReference type="Proteomes" id="UP001247805"/>
    </source>
</evidence>
<evidence type="ECO:0008006" key="3">
    <source>
        <dbReference type="Google" id="ProtNLM"/>
    </source>
</evidence>
<dbReference type="EMBL" id="JAWDIO010000002">
    <property type="protein sequence ID" value="MDU0355373.1"/>
    <property type="molecule type" value="Genomic_DNA"/>
</dbReference>
<sequence>MRLSRMVFLSLLPVIMGGCDNQKQLPYLVADYQERLANILDTAPPTFQHVSLPLPSANGFAPEYKRHEH</sequence>
<comment type="caution">
    <text evidence="1">The sequence shown here is derived from an EMBL/GenBank/DDBJ whole genome shotgun (WGS) entry which is preliminary data.</text>
</comment>
<keyword evidence="2" id="KW-1185">Reference proteome</keyword>
<dbReference type="RefSeq" id="WP_316026914.1">
    <property type="nucleotide sequence ID" value="NZ_JAWDIO010000002.1"/>
</dbReference>
<evidence type="ECO:0000313" key="1">
    <source>
        <dbReference type="EMBL" id="MDU0355373.1"/>
    </source>
</evidence>
<organism evidence="1 2">
    <name type="scientific">Paraglaciecola aquimarina</name>
    <dbReference type="NCBI Taxonomy" id="1235557"/>
    <lineage>
        <taxon>Bacteria</taxon>
        <taxon>Pseudomonadati</taxon>
        <taxon>Pseudomonadota</taxon>
        <taxon>Gammaproteobacteria</taxon>
        <taxon>Alteromonadales</taxon>
        <taxon>Alteromonadaceae</taxon>
        <taxon>Paraglaciecola</taxon>
    </lineage>
</organism>
<gene>
    <name evidence="1" type="ORF">RS130_16980</name>
</gene>